<reference evidence="1 2" key="1">
    <citation type="journal article" date="2018" name="Mol. Biol. Evol.">
        <title>Broad Genomic Sampling Reveals a Smut Pathogenic Ancestry of the Fungal Clade Ustilaginomycotina.</title>
        <authorList>
            <person name="Kijpornyongpan T."/>
            <person name="Mondo S.J."/>
            <person name="Barry K."/>
            <person name="Sandor L."/>
            <person name="Lee J."/>
            <person name="Lipzen A."/>
            <person name="Pangilinan J."/>
            <person name="LaButti K."/>
            <person name="Hainaut M."/>
            <person name="Henrissat B."/>
            <person name="Grigoriev I.V."/>
            <person name="Spatafora J.W."/>
            <person name="Aime M.C."/>
        </authorList>
    </citation>
    <scope>NUCLEOTIDE SEQUENCE [LARGE SCALE GENOMIC DNA]</scope>
    <source>
        <strain evidence="1 2">SA 807</strain>
    </source>
</reference>
<dbReference type="Proteomes" id="UP000245626">
    <property type="component" value="Unassembled WGS sequence"/>
</dbReference>
<proteinExistence type="predicted"/>
<gene>
    <name evidence="1" type="ORF">IE53DRAFT_345312</name>
</gene>
<accession>A0ACD0NVD9</accession>
<evidence type="ECO:0000313" key="2">
    <source>
        <dbReference type="Proteomes" id="UP000245626"/>
    </source>
</evidence>
<protein>
    <submittedName>
        <fullName evidence="1">Uncharacterized protein</fullName>
    </submittedName>
</protein>
<dbReference type="EMBL" id="KZ820008">
    <property type="protein sequence ID" value="PWN49766.1"/>
    <property type="molecule type" value="Genomic_DNA"/>
</dbReference>
<organism evidence="1 2">
    <name type="scientific">Violaceomyces palustris</name>
    <dbReference type="NCBI Taxonomy" id="1673888"/>
    <lineage>
        <taxon>Eukaryota</taxon>
        <taxon>Fungi</taxon>
        <taxon>Dikarya</taxon>
        <taxon>Basidiomycota</taxon>
        <taxon>Ustilaginomycotina</taxon>
        <taxon>Ustilaginomycetes</taxon>
        <taxon>Violaceomycetales</taxon>
        <taxon>Violaceomycetaceae</taxon>
        <taxon>Violaceomyces</taxon>
    </lineage>
</organism>
<evidence type="ECO:0000313" key="1">
    <source>
        <dbReference type="EMBL" id="PWN49766.1"/>
    </source>
</evidence>
<name>A0ACD0NVD9_9BASI</name>
<sequence>MSSNVNSQGVPFPISPKEIRERNAQISPQRPQRRENSDLRLMEDVSMEVEDLSQPSTSGRENTASLPSIRNLFGLERADNLGSLKRSPSNPERNSNFSPGSPGRTSHVPLAPSPLSDRSKAAHMGMPFFPPSSATNSSLGPMRVRHSSTSSFGRGHGGPSTPPRGGALVSSPDERRRQDSRSKHGLKGLILSPPSRRIQLDGDPPWVDSFNPHGRVRTSSANQMESVVGLAHSRPSAVRASPGHASTISDPSPMLPPSMKPSSQGEPFQLQGPLEGLQEDESFAAGKRQRQGSSPSRPRSHTVGSLDEGSEMQRSPSGSSSASNMGPPSTRTPLSRAESTRMSTTPRPDKGRLPDRLPSPTTPTAGNARRTSDVRKLHLYSHGEGVVGSLPSLSSSLSSSSLASDRPRLQSLDGAAQELWAAGGGDSQSEANSPRTSWHSRSSTVESGEAVQKPLPPMQTSAFASDEQNLSPRFRDPPDPFLANPVAHIHHREGSGQVTDDAGSRPRARTLTFTDRPIAPLPGLEERLRRQREEETMNMSKFNMGSRYEPSHGARSHHRQSASLQDAGSLYRAEYDAGALTRTHRPKSHSVSAHGPPDGAESEPRPSYLGPPPPPPGFGSTLPYGSSLPPPSGSFDSFHPRKARGVGDRPMRGGGMSFVFPPRQTGNDYPDPNVTLYPGSRGQGLSAMPETGFAEARSTMMGSSRPPASGTMIVSGQAKYECAWCGKRFSRPSSLKIHHHSHTGEKPFVCNEPGCGRSFSVQSNLRRHQKCHTGGSDQAEASMRPSSSRGGAAGSPASGQSDGPDVRVRANSSASIQGERISGTLASTSGWPQNYGSLHSHDHPPLSRSAFEPGSRTLGSWSRSQQAGPSNDRISGEGTGGHFTQIRDRRLSESSADDDAEEGRRRVAGSAVRHHGYRHGHSYSLSSDFGDGSMKPRSALATTKTSSTFSSDDEENLGADDVDGGRAYRVRGGTTGSTAGISRGFRTLLNPTSENAVDEEAG</sequence>
<keyword evidence="2" id="KW-1185">Reference proteome</keyword>